<name>A0A8H4P808_9HYPO</name>
<feature type="compositionally biased region" description="Polar residues" evidence="1">
    <location>
        <begin position="354"/>
        <end position="365"/>
    </location>
</feature>
<evidence type="ECO:0000256" key="1">
    <source>
        <dbReference type="SAM" id="MobiDB-lite"/>
    </source>
</evidence>
<dbReference type="PANTHER" id="PTHR46224">
    <property type="entry name" value="ANKYRIN REPEAT FAMILY PROTEIN"/>
    <property type="match status" value="1"/>
</dbReference>
<dbReference type="InterPro" id="IPR036770">
    <property type="entry name" value="Ankyrin_rpt-contain_sf"/>
</dbReference>
<dbReference type="PANTHER" id="PTHR46224:SF64">
    <property type="entry name" value="IQ MOTIF AND ANKYRIN REPEAT DOMAIN-CONTAINING PROTEIN 1"/>
    <property type="match status" value="1"/>
</dbReference>
<dbReference type="SUPFAM" id="SSF48403">
    <property type="entry name" value="Ankyrin repeat"/>
    <property type="match status" value="1"/>
</dbReference>
<feature type="region of interest" description="Disordered" evidence="1">
    <location>
        <begin position="210"/>
        <end position="249"/>
    </location>
</feature>
<reference evidence="3 4" key="1">
    <citation type="submission" date="2020-01" db="EMBL/GenBank/DDBJ databases">
        <title>Identification and distribution of gene clusters putatively required for synthesis of sphingolipid metabolism inhibitors in phylogenetically diverse species of the filamentous fungus Fusarium.</title>
        <authorList>
            <person name="Kim H.-S."/>
            <person name="Busman M."/>
            <person name="Brown D.W."/>
            <person name="Divon H."/>
            <person name="Uhlig S."/>
            <person name="Proctor R.H."/>
        </authorList>
    </citation>
    <scope>NUCLEOTIDE SEQUENCE [LARGE SCALE GENOMIC DNA]</scope>
    <source>
        <strain evidence="3 4">NRRL 20459</strain>
    </source>
</reference>
<comment type="caution">
    <text evidence="3">The sequence shown here is derived from an EMBL/GenBank/DDBJ whole genome shotgun (WGS) entry which is preliminary data.</text>
</comment>
<dbReference type="Pfam" id="PF17111">
    <property type="entry name" value="PigL_N"/>
    <property type="match status" value="1"/>
</dbReference>
<organism evidence="3 4">
    <name type="scientific">Fusarium albosuccineum</name>
    <dbReference type="NCBI Taxonomy" id="1237068"/>
    <lineage>
        <taxon>Eukaryota</taxon>
        <taxon>Fungi</taxon>
        <taxon>Dikarya</taxon>
        <taxon>Ascomycota</taxon>
        <taxon>Pezizomycotina</taxon>
        <taxon>Sordariomycetes</taxon>
        <taxon>Hypocreomycetidae</taxon>
        <taxon>Hypocreales</taxon>
        <taxon>Nectriaceae</taxon>
        <taxon>Fusarium</taxon>
        <taxon>Fusarium decemcellulare species complex</taxon>
    </lineage>
</organism>
<feature type="compositionally biased region" description="Polar residues" evidence="1">
    <location>
        <begin position="308"/>
        <end position="321"/>
    </location>
</feature>
<evidence type="ECO:0000313" key="4">
    <source>
        <dbReference type="Proteomes" id="UP000554235"/>
    </source>
</evidence>
<dbReference type="Gene3D" id="1.25.40.20">
    <property type="entry name" value="Ankyrin repeat-containing domain"/>
    <property type="match status" value="2"/>
</dbReference>
<protein>
    <recommendedName>
        <fullName evidence="2">Azaphilone pigments biosynthesis cluster protein L N-terminal domain-containing protein</fullName>
    </recommendedName>
</protein>
<dbReference type="OrthoDB" id="524326at2759"/>
<gene>
    <name evidence="3" type="ORF">FALBO_12412</name>
</gene>
<proteinExistence type="predicted"/>
<accession>A0A8H4P808</accession>
<dbReference type="InterPro" id="IPR051616">
    <property type="entry name" value="Cul2-RING_E3_ligase_SR"/>
</dbReference>
<dbReference type="EMBL" id="JAADYS010001855">
    <property type="protein sequence ID" value="KAF4460803.1"/>
    <property type="molecule type" value="Genomic_DNA"/>
</dbReference>
<feature type="region of interest" description="Disordered" evidence="1">
    <location>
        <begin position="293"/>
        <end position="365"/>
    </location>
</feature>
<dbReference type="Proteomes" id="UP000554235">
    <property type="component" value="Unassembled WGS sequence"/>
</dbReference>
<feature type="domain" description="Azaphilone pigments biosynthesis cluster protein L N-terminal" evidence="2">
    <location>
        <begin position="1"/>
        <end position="178"/>
    </location>
</feature>
<dbReference type="InterPro" id="IPR031348">
    <property type="entry name" value="PigL_N"/>
</dbReference>
<feature type="compositionally biased region" description="Polar residues" evidence="1">
    <location>
        <begin position="232"/>
        <end position="244"/>
    </location>
</feature>
<evidence type="ECO:0000259" key="2">
    <source>
        <dbReference type="Pfam" id="PF17111"/>
    </source>
</evidence>
<feature type="compositionally biased region" description="Basic and acidic residues" evidence="1">
    <location>
        <begin position="211"/>
        <end position="229"/>
    </location>
</feature>
<keyword evidence="4" id="KW-1185">Reference proteome</keyword>
<dbReference type="AlphaFoldDB" id="A0A8H4P808"/>
<sequence length="784" mass="86231">MEPLAIVAASFSLAGAIAKASIALTAFSRDISASANDLNRISTELQALSTILDPITRALSRDHQNALPSQLIQEVDNTLNGCLSVVRQVEDKVHKYQEDKAWTKTKWVLFGQGDMQKLRESLEFYKVALGLGLHAVSVHTGQDIKEETNAIRTNVEAVMLRTDEILARVNSIRQRDPASKTAKNVQQWVDDIALLSSYAESSYMETVVDPAENRDTGPLIKHSDKEHKASRGTHQAQAQPSSPSVEKGRLVPKEGHKEKIAGINHLETWPIVARRKKSSIGIIPHSPGEYEKPAALVDSDSRDSVSSHPSTLLTRSRTTEITVAAKTNGVEKGSPKGENRAFSSPTAPRRHSTPRPNQRSPSTSIPIAERNIVLSDLGTECTGFIADKVKAISSIAHPDKNLMQHSQARRQQLEPLQAELLDQELCNIGQSTAARAIRATIAKGADPNRATTAHEISVPLKAALALRNTECLCALLQGGMDPNARVSAFFSALPYAAYQGYEEGVWALVSAGADTNSLNTIIRKDNTERAHENCPTPLLSALHPKFLMSSAHPLRQSQLEKQVRIVRFLLERGADPSFCGSKAYIHNFTHKPISKAIHKWTGFNDSTAYHMARLLLEAGATVDLSSIPIQSDKISDDNPFHNVAHSGNEKLLTLLGIHLVPKCHPKHWQRAISCAARSEAWGCVRILTEPPYARKDSLLYLIDDYMSPIALPSNFDKLTWSNFSQAAEMLLASGVDPAKKELFSYEKRRFLTKNGPASQRISPLKLVNKIATHTKRSEVRDLLL</sequence>
<evidence type="ECO:0000313" key="3">
    <source>
        <dbReference type="EMBL" id="KAF4460803.1"/>
    </source>
</evidence>